<keyword evidence="1" id="KW-1133">Transmembrane helix</keyword>
<sequence>MTFFLSAFSFCCYASWSSCLYLFYVLTCCWSDSCLEQASFLFLHLVVLCILSSFCLYRLPVHLFSVLLPLYIVTPPLVGVLRQYPSPSLPRIFLKPARKSNPHFVVVMDLQRRQPV</sequence>
<reference evidence="2" key="1">
    <citation type="journal article" date="2013" name="J. Plant Res.">
        <title>Effect of fungi and light on seed germination of three Opuntia species from semiarid lands of central Mexico.</title>
        <authorList>
            <person name="Delgado-Sanchez P."/>
            <person name="Jimenez-Bremont J.F."/>
            <person name="Guerrero-Gonzalez Mde L."/>
            <person name="Flores J."/>
        </authorList>
    </citation>
    <scope>NUCLEOTIDE SEQUENCE</scope>
    <source>
        <tissue evidence="2">Cladode</tissue>
    </source>
</reference>
<evidence type="ECO:0000313" key="2">
    <source>
        <dbReference type="EMBL" id="MBA4642276.1"/>
    </source>
</evidence>
<evidence type="ECO:0000256" key="1">
    <source>
        <dbReference type="SAM" id="Phobius"/>
    </source>
</evidence>
<name>A0A7C8ZGB6_OPUST</name>
<organism evidence="2">
    <name type="scientific">Opuntia streptacantha</name>
    <name type="common">Prickly pear cactus</name>
    <name type="synonym">Opuntia cardona</name>
    <dbReference type="NCBI Taxonomy" id="393608"/>
    <lineage>
        <taxon>Eukaryota</taxon>
        <taxon>Viridiplantae</taxon>
        <taxon>Streptophyta</taxon>
        <taxon>Embryophyta</taxon>
        <taxon>Tracheophyta</taxon>
        <taxon>Spermatophyta</taxon>
        <taxon>Magnoliopsida</taxon>
        <taxon>eudicotyledons</taxon>
        <taxon>Gunneridae</taxon>
        <taxon>Pentapetalae</taxon>
        <taxon>Caryophyllales</taxon>
        <taxon>Cactineae</taxon>
        <taxon>Cactaceae</taxon>
        <taxon>Opuntioideae</taxon>
        <taxon>Opuntia</taxon>
    </lineage>
</organism>
<accession>A0A7C8ZGB6</accession>
<dbReference type="AlphaFoldDB" id="A0A7C8ZGB6"/>
<keyword evidence="1" id="KW-0812">Transmembrane</keyword>
<keyword evidence="1" id="KW-0472">Membrane</keyword>
<feature type="transmembrane region" description="Helical" evidence="1">
    <location>
        <begin position="38"/>
        <end position="57"/>
    </location>
</feature>
<feature type="transmembrane region" description="Helical" evidence="1">
    <location>
        <begin position="6"/>
        <end position="26"/>
    </location>
</feature>
<reference evidence="2" key="2">
    <citation type="submission" date="2020-07" db="EMBL/GenBank/DDBJ databases">
        <authorList>
            <person name="Vera ALvarez R."/>
            <person name="Arias-Moreno D.M."/>
            <person name="Jimenez-Jacinto V."/>
            <person name="Jimenez-Bremont J.F."/>
            <person name="Swaminathan K."/>
            <person name="Moose S.P."/>
            <person name="Guerrero-Gonzalez M.L."/>
            <person name="Marino-Ramirez L."/>
            <person name="Landsman D."/>
            <person name="Rodriguez-Kessler M."/>
            <person name="Delgado-Sanchez P."/>
        </authorList>
    </citation>
    <scope>NUCLEOTIDE SEQUENCE</scope>
    <source>
        <tissue evidence="2">Cladode</tissue>
    </source>
</reference>
<protein>
    <submittedName>
        <fullName evidence="2">Uncharacterized protein</fullName>
    </submittedName>
</protein>
<proteinExistence type="predicted"/>
<dbReference type="EMBL" id="GISG01127853">
    <property type="protein sequence ID" value="MBA4642276.1"/>
    <property type="molecule type" value="Transcribed_RNA"/>
</dbReference>